<evidence type="ECO:0000313" key="2">
    <source>
        <dbReference type="Proteomes" id="UP000694843"/>
    </source>
</evidence>
<dbReference type="PROSITE" id="PS51154">
    <property type="entry name" value="MACRO"/>
    <property type="match status" value="1"/>
</dbReference>
<reference evidence="3" key="1">
    <citation type="submission" date="2025-08" db="UniProtKB">
        <authorList>
            <consortium name="RefSeq"/>
        </authorList>
    </citation>
    <scope>IDENTIFICATION</scope>
    <source>
        <tissue evidence="3">Whole organism</tissue>
    </source>
</reference>
<evidence type="ECO:0000313" key="3">
    <source>
        <dbReference type="RefSeq" id="XP_018021551.1"/>
    </source>
</evidence>
<dbReference type="Pfam" id="PF01661">
    <property type="entry name" value="Macro"/>
    <property type="match status" value="1"/>
</dbReference>
<dbReference type="GeneID" id="108677783"/>
<dbReference type="KEGG" id="hazt:108677783"/>
<feature type="domain" description="Macro" evidence="1">
    <location>
        <begin position="86"/>
        <end position="261"/>
    </location>
</feature>
<dbReference type="CDD" id="cd02908">
    <property type="entry name" value="Macro_OAADPr_deacetylase"/>
    <property type="match status" value="1"/>
</dbReference>
<accession>A0A8B7P8Q1</accession>
<dbReference type="SMART" id="SM00506">
    <property type="entry name" value="A1pp"/>
    <property type="match status" value="1"/>
</dbReference>
<dbReference type="Pfam" id="PF23055">
    <property type="entry name" value="DUF7041"/>
    <property type="match status" value="1"/>
</dbReference>
<dbReference type="Gene3D" id="3.40.220.10">
    <property type="entry name" value="Leucine Aminopeptidase, subunit E, domain 1"/>
    <property type="match status" value="1"/>
</dbReference>
<dbReference type="PANTHER" id="PTHR11106:SF27">
    <property type="entry name" value="MACRO DOMAIN-CONTAINING PROTEIN"/>
    <property type="match status" value="1"/>
</dbReference>
<dbReference type="InterPro" id="IPR043472">
    <property type="entry name" value="Macro_dom-like"/>
</dbReference>
<organism evidence="2 3">
    <name type="scientific">Hyalella azteca</name>
    <name type="common">Amphipod</name>
    <dbReference type="NCBI Taxonomy" id="294128"/>
    <lineage>
        <taxon>Eukaryota</taxon>
        <taxon>Metazoa</taxon>
        <taxon>Ecdysozoa</taxon>
        <taxon>Arthropoda</taxon>
        <taxon>Crustacea</taxon>
        <taxon>Multicrustacea</taxon>
        <taxon>Malacostraca</taxon>
        <taxon>Eumalacostraca</taxon>
        <taxon>Peracarida</taxon>
        <taxon>Amphipoda</taxon>
        <taxon>Senticaudata</taxon>
        <taxon>Talitrida</taxon>
        <taxon>Talitroidea</taxon>
        <taxon>Hyalellidae</taxon>
        <taxon>Hyalella</taxon>
    </lineage>
</organism>
<dbReference type="SUPFAM" id="SSF52949">
    <property type="entry name" value="Macro domain-like"/>
    <property type="match status" value="1"/>
</dbReference>
<dbReference type="RefSeq" id="XP_018021551.1">
    <property type="nucleotide sequence ID" value="XM_018166062.1"/>
</dbReference>
<dbReference type="InterPro" id="IPR002589">
    <property type="entry name" value="Macro_dom"/>
</dbReference>
<dbReference type="PANTHER" id="PTHR11106">
    <property type="entry name" value="GANGLIOSIDE INDUCED DIFFERENTIATION ASSOCIATED PROTEIN 2-RELATED"/>
    <property type="match status" value="1"/>
</dbReference>
<evidence type="ECO:0000259" key="1">
    <source>
        <dbReference type="PROSITE" id="PS51154"/>
    </source>
</evidence>
<dbReference type="GO" id="GO:0006974">
    <property type="term" value="P:DNA damage response"/>
    <property type="evidence" value="ECO:0007669"/>
    <property type="project" value="TreeGrafter"/>
</dbReference>
<dbReference type="OrthoDB" id="6133115at2759"/>
<proteinExistence type="predicted"/>
<dbReference type="GO" id="GO:0140293">
    <property type="term" value="F:ADP-ribosylglutamate hydrolase activity"/>
    <property type="evidence" value="ECO:0007669"/>
    <property type="project" value="TreeGrafter"/>
</dbReference>
<sequence>MMEEDSSQTKLVKKMPKFMAAAPSFWFFVLECHFQLYGITADDAKFNYVISALRRDLKYKLPNYAFQKSLDLEKSLKKRPRIPKFPKKFAVDASLNTKVSLFIGDITALKIDCIVNAANSSLLVGGGVDGAIHRAAGPSLREECMTLGGCRTGDAKITHGYQLPARTVIHTVGPVNGDRTDLENAYRSSLNLAREHKLRSIAFPCIGTGVYGFPNDKAAGVVIPLVREILESKPFDFDRIIFCLFLPIDIDAYHCVMRQVFPL</sequence>
<dbReference type="InterPro" id="IPR055469">
    <property type="entry name" value="DUF7041"/>
</dbReference>
<dbReference type="GO" id="GO:0005654">
    <property type="term" value="C:nucleoplasm"/>
    <property type="evidence" value="ECO:0007669"/>
    <property type="project" value="TreeGrafter"/>
</dbReference>
<name>A0A8B7P8Q1_HYAAZ</name>
<protein>
    <submittedName>
        <fullName evidence="3">Macro domain-containing protein CT2219-like</fullName>
    </submittedName>
</protein>
<dbReference type="GO" id="GO:0140291">
    <property type="term" value="P:peptidyl-glutamate ADP-deribosylation"/>
    <property type="evidence" value="ECO:0007669"/>
    <property type="project" value="TreeGrafter"/>
</dbReference>
<dbReference type="OMA" id="PYYNETA"/>
<dbReference type="AlphaFoldDB" id="A0A8B7P8Q1"/>
<keyword evidence="2" id="KW-1185">Reference proteome</keyword>
<dbReference type="Proteomes" id="UP000694843">
    <property type="component" value="Unplaced"/>
</dbReference>
<gene>
    <name evidence="3" type="primary">LOC108677783</name>
</gene>
<dbReference type="GO" id="GO:0042278">
    <property type="term" value="P:purine nucleoside metabolic process"/>
    <property type="evidence" value="ECO:0007669"/>
    <property type="project" value="TreeGrafter"/>
</dbReference>